<reference evidence="3" key="4">
    <citation type="submission" date="2017-01" db="UniProtKB">
        <authorList>
            <consortium name="EnsemblFungi"/>
        </authorList>
    </citation>
    <scope>IDENTIFICATION</scope>
    <source>
        <strain evidence="3">PH-1 / ATCC MYA-4620 / FGSC 9075 / NRRL 31084</strain>
    </source>
</reference>
<reference evidence="2 4" key="3">
    <citation type="journal article" date="2015" name="BMC Genomics">
        <title>The completed genome sequence of the pathogenic ascomycete fungus Fusarium graminearum.</title>
        <authorList>
            <person name="King R."/>
            <person name="Urban M."/>
            <person name="Hammond-Kosack M.C."/>
            <person name="Hassani-Pak K."/>
            <person name="Hammond-Kosack K.E."/>
        </authorList>
    </citation>
    <scope>NUCLEOTIDE SEQUENCE [LARGE SCALE GENOMIC DNA]</scope>
    <source>
        <strain evidence="4">ATCC MYA-4620 / CBS 123657 / FGSC 9075 / NRRL 31084 / PH-1</strain>
        <strain evidence="2">PH-1</strain>
    </source>
</reference>
<reference evidence="3 4" key="2">
    <citation type="journal article" date="2010" name="Nature">
        <title>Comparative genomics reveals mobile pathogenicity chromosomes in Fusarium.</title>
        <authorList>
            <person name="Ma L.J."/>
            <person name="van der Does H.C."/>
            <person name="Borkovich K.A."/>
            <person name="Coleman J.J."/>
            <person name="Daboussi M.J."/>
            <person name="Di Pietro A."/>
            <person name="Dufresne M."/>
            <person name="Freitag M."/>
            <person name="Grabherr M."/>
            <person name="Henrissat B."/>
            <person name="Houterman P.M."/>
            <person name="Kang S."/>
            <person name="Shim W.B."/>
            <person name="Woloshuk C."/>
            <person name="Xie X."/>
            <person name="Xu J.R."/>
            <person name="Antoniw J."/>
            <person name="Baker S.E."/>
            <person name="Bluhm B.H."/>
            <person name="Breakspear A."/>
            <person name="Brown D.W."/>
            <person name="Butchko R.A."/>
            <person name="Chapman S."/>
            <person name="Coulson R."/>
            <person name="Coutinho P.M."/>
            <person name="Danchin E.G."/>
            <person name="Diener A."/>
            <person name="Gale L.R."/>
            <person name="Gardiner D.M."/>
            <person name="Goff S."/>
            <person name="Hammond-Kosack K.E."/>
            <person name="Hilburn K."/>
            <person name="Hua-Van A."/>
            <person name="Jonkers W."/>
            <person name="Kazan K."/>
            <person name="Kodira C.D."/>
            <person name="Koehrsen M."/>
            <person name="Kumar L."/>
            <person name="Lee Y.H."/>
            <person name="Li L."/>
            <person name="Manners J.M."/>
            <person name="Miranda-Saavedra D."/>
            <person name="Mukherjee M."/>
            <person name="Park G."/>
            <person name="Park J."/>
            <person name="Park S.Y."/>
            <person name="Proctor R.H."/>
            <person name="Regev A."/>
            <person name="Ruiz-Roldan M.C."/>
            <person name="Sain D."/>
            <person name="Sakthikumar S."/>
            <person name="Sykes S."/>
            <person name="Schwartz D.C."/>
            <person name="Turgeon B.G."/>
            <person name="Wapinski I."/>
            <person name="Yoder O."/>
            <person name="Young S."/>
            <person name="Zeng Q."/>
            <person name="Zhou S."/>
            <person name="Galagan J."/>
            <person name="Cuomo C.A."/>
            <person name="Kistler H.C."/>
            <person name="Rep M."/>
        </authorList>
    </citation>
    <scope>GENOME REANNOTATION</scope>
    <source>
        <strain evidence="4">ATCC MYA-4620 / CBS 123657 / FGSC 9075 / NRRL 31084 / PH-1</strain>
        <strain evidence="3">PH-1 / ATCC MYA-4620 / FGSC 9075 / NRRL 31084</strain>
    </source>
</reference>
<evidence type="ECO:0000313" key="2">
    <source>
        <dbReference type="EMBL" id="CEF88046.1"/>
    </source>
</evidence>
<dbReference type="InParanoid" id="A0A098E1Q5"/>
<proteinExistence type="predicted"/>
<name>A0A098E1Q5_GIBZE</name>
<reference evidence="3 4" key="1">
    <citation type="journal article" date="2007" name="Science">
        <title>The Fusarium graminearum genome reveals a link between localized polymorphism and pathogen specialization.</title>
        <authorList>
            <person name="Cuomo C.A."/>
            <person name="Gueldener U."/>
            <person name="Xu J.-R."/>
            <person name="Trail F."/>
            <person name="Turgeon B.G."/>
            <person name="Di Pietro A."/>
            <person name="Walton J.D."/>
            <person name="Ma L.-J."/>
            <person name="Baker S.E."/>
            <person name="Rep M."/>
            <person name="Adam G."/>
            <person name="Antoniw J."/>
            <person name="Baldwin T."/>
            <person name="Calvo S.E."/>
            <person name="Chang Y.-L."/>
            <person name="DeCaprio D."/>
            <person name="Gale L.R."/>
            <person name="Gnerre S."/>
            <person name="Goswami R.S."/>
            <person name="Hammond-Kosack K."/>
            <person name="Harris L.J."/>
            <person name="Hilburn K."/>
            <person name="Kennell J.C."/>
            <person name="Kroken S."/>
            <person name="Magnuson J.K."/>
            <person name="Mannhaupt G."/>
            <person name="Mauceli E.W."/>
            <person name="Mewes H.-W."/>
            <person name="Mitterbauer R."/>
            <person name="Muehlbauer G."/>
            <person name="Muensterkoetter M."/>
            <person name="Nelson D."/>
            <person name="O'Donnell K."/>
            <person name="Ouellet T."/>
            <person name="Qi W."/>
            <person name="Quesneville H."/>
            <person name="Roncero M.I.G."/>
            <person name="Seong K.-Y."/>
            <person name="Tetko I.V."/>
            <person name="Urban M."/>
            <person name="Waalwijk C."/>
            <person name="Ward T.J."/>
            <person name="Yao J."/>
            <person name="Birren B.W."/>
            <person name="Kistler H.C."/>
        </authorList>
    </citation>
    <scope>NUCLEOTIDE SEQUENCE [LARGE SCALE GENOMIC DNA]</scope>
    <source>
        <strain evidence="4">ATCC MYA-4620 / CBS 123657 / FGSC 9075 / NRRL 31084 / PH-1</strain>
        <strain evidence="3">PH-1 / ATCC MYA-4620 / FGSC 9075 / NRRL 31084</strain>
    </source>
</reference>
<gene>
    <name evidence="2" type="ORF">FGRAMPH1_01T16113</name>
</gene>
<dbReference type="AlphaFoldDB" id="A0A098E1Q5"/>
<evidence type="ECO:0000313" key="4">
    <source>
        <dbReference type="Proteomes" id="UP000070720"/>
    </source>
</evidence>
<evidence type="ECO:0000256" key="1">
    <source>
        <dbReference type="SAM" id="MobiDB-lite"/>
    </source>
</evidence>
<dbReference type="EMBL" id="HG970334">
    <property type="protein sequence ID" value="CEF88046.1"/>
    <property type="molecule type" value="Genomic_DNA"/>
</dbReference>
<accession>A0A0E0SNN3</accession>
<feature type="region of interest" description="Disordered" evidence="1">
    <location>
        <begin position="41"/>
        <end position="63"/>
    </location>
</feature>
<organism evidence="2 4">
    <name type="scientific">Gibberella zeae (strain ATCC MYA-4620 / CBS 123657 / FGSC 9075 / NRRL 31084 / PH-1)</name>
    <name type="common">Wheat head blight fungus</name>
    <name type="synonym">Fusarium graminearum</name>
    <dbReference type="NCBI Taxonomy" id="229533"/>
    <lineage>
        <taxon>Eukaryota</taxon>
        <taxon>Fungi</taxon>
        <taxon>Dikarya</taxon>
        <taxon>Ascomycota</taxon>
        <taxon>Pezizomycotina</taxon>
        <taxon>Sordariomycetes</taxon>
        <taxon>Hypocreomycetidae</taxon>
        <taxon>Hypocreales</taxon>
        <taxon>Nectriaceae</taxon>
        <taxon>Fusarium</taxon>
    </lineage>
</organism>
<protein>
    <submittedName>
        <fullName evidence="2">Chromosome 3, complete genome</fullName>
    </submittedName>
</protein>
<evidence type="ECO:0000313" key="3">
    <source>
        <dbReference type="EnsemblFungi" id="CEF88046"/>
    </source>
</evidence>
<dbReference type="VEuPathDB" id="FungiDB:FGRAMPH1_01G16113"/>
<sequence length="63" mass="7296">MVRSPTPDHRRDISVVTLDGTLPGKLMRRFLAEFVRTYESGRWSKPPRGPYQSRLSSRPRAEP</sequence>
<keyword evidence="4" id="KW-1185">Reference proteome</keyword>
<accession>A0A098E1Q5</accession>
<dbReference type="EnsemblFungi" id="CEF88046">
    <property type="protein sequence ID" value="CEF88046"/>
    <property type="gene ID" value="FGRRES_20226"/>
</dbReference>
<dbReference type="Proteomes" id="UP000070720">
    <property type="component" value="Chromosome 3"/>
</dbReference>